<name>A0ABW5BKR0_9PROT</name>
<comment type="catalytic activity">
    <reaction evidence="6 7">
        <text>N(6)-[(R)-lipoyl]-L-lysyl-[protein] + pyruvate + H(+) = N(6)-[(R)-S(8)-acetyldihydrolipoyl]-L-lysyl-[protein] + CO2</text>
        <dbReference type="Rhea" id="RHEA:19189"/>
        <dbReference type="Rhea" id="RHEA-COMP:10474"/>
        <dbReference type="Rhea" id="RHEA-COMP:10478"/>
        <dbReference type="ChEBI" id="CHEBI:15361"/>
        <dbReference type="ChEBI" id="CHEBI:15378"/>
        <dbReference type="ChEBI" id="CHEBI:16526"/>
        <dbReference type="ChEBI" id="CHEBI:83099"/>
        <dbReference type="ChEBI" id="CHEBI:83111"/>
        <dbReference type="EC" id="1.2.4.1"/>
    </reaction>
</comment>
<dbReference type="EMBL" id="JBHUII010000003">
    <property type="protein sequence ID" value="MFD2205265.1"/>
    <property type="molecule type" value="Genomic_DNA"/>
</dbReference>
<dbReference type="Pfam" id="PF17831">
    <property type="entry name" value="PDH_E1_M"/>
    <property type="match status" value="1"/>
</dbReference>
<keyword evidence="7" id="KW-0786">Thiamine pyrophosphate</keyword>
<evidence type="ECO:0000313" key="10">
    <source>
        <dbReference type="Proteomes" id="UP001597294"/>
    </source>
</evidence>
<dbReference type="InterPro" id="IPR029061">
    <property type="entry name" value="THDP-binding"/>
</dbReference>
<dbReference type="Gene3D" id="3.40.50.970">
    <property type="match status" value="2"/>
</dbReference>
<dbReference type="PANTHER" id="PTHR43825">
    <property type="entry name" value="PYRUVATE DEHYDROGENASE E1 COMPONENT"/>
    <property type="match status" value="1"/>
</dbReference>
<evidence type="ECO:0000256" key="1">
    <source>
        <dbReference type="ARBA" id="ARBA00001946"/>
    </source>
</evidence>
<evidence type="ECO:0000259" key="8">
    <source>
        <dbReference type="SMART" id="SM00861"/>
    </source>
</evidence>
<dbReference type="EC" id="1.2.4.1" evidence="7"/>
<keyword evidence="7" id="KW-0560">Oxidoreductase</keyword>
<evidence type="ECO:0000256" key="5">
    <source>
        <dbReference type="ARBA" id="ARBA00017172"/>
    </source>
</evidence>
<dbReference type="PIRSF" id="PIRSF000156">
    <property type="entry name" value="Pyruvate_dh_E1"/>
    <property type="match status" value="1"/>
</dbReference>
<evidence type="ECO:0000313" key="9">
    <source>
        <dbReference type="EMBL" id="MFD2205265.1"/>
    </source>
</evidence>
<organism evidence="9 10">
    <name type="scientific">Kiloniella antarctica</name>
    <dbReference type="NCBI Taxonomy" id="1550907"/>
    <lineage>
        <taxon>Bacteria</taxon>
        <taxon>Pseudomonadati</taxon>
        <taxon>Pseudomonadota</taxon>
        <taxon>Alphaproteobacteria</taxon>
        <taxon>Rhodospirillales</taxon>
        <taxon>Kiloniellaceae</taxon>
        <taxon>Kiloniella</taxon>
    </lineage>
</organism>
<gene>
    <name evidence="9" type="ORF">ACFSKO_06580</name>
</gene>
<dbReference type="InterPro" id="IPR005475">
    <property type="entry name" value="Transketolase-like_Pyr-bd"/>
</dbReference>
<comment type="caution">
    <text evidence="9">The sequence shown here is derived from an EMBL/GenBank/DDBJ whole genome shotgun (WGS) entry which is preliminary data.</text>
</comment>
<proteinExistence type="inferred from homology"/>
<comment type="similarity">
    <text evidence="4">Belongs to the transketolase family.</text>
</comment>
<dbReference type="Proteomes" id="UP001597294">
    <property type="component" value="Unassembled WGS sequence"/>
</dbReference>
<keyword evidence="7" id="KW-0670">Pyruvate</keyword>
<dbReference type="InterPro" id="IPR004660">
    <property type="entry name" value="PDH_E1"/>
</dbReference>
<dbReference type="Gene3D" id="3.40.50.920">
    <property type="match status" value="1"/>
</dbReference>
<comment type="cofactor">
    <cofactor evidence="2 7">
        <name>thiamine diphosphate</name>
        <dbReference type="ChEBI" id="CHEBI:58937"/>
    </cofactor>
</comment>
<comment type="function">
    <text evidence="3 7">Component of the pyruvate dehydrogenase (PDH) complex, that catalyzes the overall conversion of pyruvate to acetyl-CoA and CO(2).</text>
</comment>
<comment type="cofactor">
    <cofactor evidence="1">
        <name>Mg(2+)</name>
        <dbReference type="ChEBI" id="CHEBI:18420"/>
    </cofactor>
</comment>
<dbReference type="SMART" id="SM00861">
    <property type="entry name" value="Transket_pyr"/>
    <property type="match status" value="1"/>
</dbReference>
<dbReference type="Pfam" id="PF00456">
    <property type="entry name" value="Transketolase_N"/>
    <property type="match status" value="1"/>
</dbReference>
<dbReference type="InterPro" id="IPR009014">
    <property type="entry name" value="Transketo_C/PFOR_II"/>
</dbReference>
<feature type="domain" description="Transketolase-like pyrimidine-binding" evidence="8">
    <location>
        <begin position="424"/>
        <end position="630"/>
    </location>
</feature>
<dbReference type="InterPro" id="IPR005474">
    <property type="entry name" value="Transketolase_N"/>
</dbReference>
<dbReference type="PANTHER" id="PTHR43825:SF4">
    <property type="entry name" value="PYRUVATE DEHYDROGENASE E1 COMPONENT"/>
    <property type="match status" value="1"/>
</dbReference>
<evidence type="ECO:0000256" key="6">
    <source>
        <dbReference type="ARBA" id="ARBA00051231"/>
    </source>
</evidence>
<reference evidence="10" key="1">
    <citation type="journal article" date="2019" name="Int. J. Syst. Evol. Microbiol.">
        <title>The Global Catalogue of Microorganisms (GCM) 10K type strain sequencing project: providing services to taxonomists for standard genome sequencing and annotation.</title>
        <authorList>
            <consortium name="The Broad Institute Genomics Platform"/>
            <consortium name="The Broad Institute Genome Sequencing Center for Infectious Disease"/>
            <person name="Wu L."/>
            <person name="Ma J."/>
        </authorList>
    </citation>
    <scope>NUCLEOTIDE SEQUENCE [LARGE SCALE GENOMIC DNA]</scope>
    <source>
        <strain evidence="10">CGMCC 4.7192</strain>
    </source>
</reference>
<accession>A0ABW5BKR0</accession>
<evidence type="ECO:0000256" key="3">
    <source>
        <dbReference type="ARBA" id="ARBA00003157"/>
    </source>
</evidence>
<sequence>MQAKLAENVRYDNAWDGENEHTRALLEIEDKVRWLATWTIHHANHLRESRDGLKVGGHQASCASITTIMTALYMHELRAQDRVAVKPHASPVLHAIQYLLGNQTKEKLAGFRAFGGAQSYPSRTKDGSMIDFSTGSVGLGAAVTNFAALTQDYLRHKDIISSEEDPGRMIALVGDAELDEGNIYEALLDTWKHDIRNVWWIIDYNRQSLDGPVNEDLFRIIGRFFRAVGWNVITVKYGKLQRAAFAKPGGSSLRRWINSCPNDIYSALTFQGAAAWRKKIREDQPDNAALLELIENYGDDDLQKLMTNLGGHCMETLIEAFASVPDDKPTTFVCYTVKGYGLPLQGHKDNHAGLMNSQQFAEFQKSCDVPEGDEWSHFAGLKGDLEEIKQIIEDASLVSDGAGHKHARKVVLPEELPFTETDKASTQETFGRILNDLAKAGGDLADRIVTTSPDVTVSTNLGGWVNHQGLFGRERKDDAFRANKVPSMQKWDRHPKGQHVELGIAENNLFLNLAALGLAGSLFGERLLPIGTLYDPFISRGLDALNYACYQDARFMLVATPSGITLAPEGGAHQSISTPLIGMGQPGLTSFEPAFADEVPVIMGWSFAHMQDEDEGGSVYLRLSTRQLDQPNRTLDDKTKDDIVRGGYWLVPPASGTSKIIVFSGAIAPEALKAFDDLKAKIPDIGLLSVTSTDRLYNEWQDLERARLIGSDGGKTAHIEDLLKPLASDARIVTVIDGHPAALAWVGGVRGHAVAPLGINSFGQCGDLIDLFDHYRISDHWISKAAERFDRKILD</sequence>
<evidence type="ECO:0000256" key="2">
    <source>
        <dbReference type="ARBA" id="ARBA00001964"/>
    </source>
</evidence>
<keyword evidence="10" id="KW-1185">Reference proteome</keyword>
<evidence type="ECO:0000256" key="7">
    <source>
        <dbReference type="PIRNR" id="PIRNR000156"/>
    </source>
</evidence>
<dbReference type="InterPro" id="IPR051157">
    <property type="entry name" value="PDH/Transketolase"/>
</dbReference>
<dbReference type="SUPFAM" id="SSF52922">
    <property type="entry name" value="TK C-terminal domain-like"/>
    <property type="match status" value="1"/>
</dbReference>
<dbReference type="RefSeq" id="WP_380249705.1">
    <property type="nucleotide sequence ID" value="NZ_JBHUII010000003.1"/>
</dbReference>
<evidence type="ECO:0000256" key="4">
    <source>
        <dbReference type="ARBA" id="ARBA00007131"/>
    </source>
</evidence>
<protein>
    <recommendedName>
        <fullName evidence="5 7">Pyruvate dehydrogenase E1 component</fullName>
        <ecNumber evidence="7">1.2.4.1</ecNumber>
    </recommendedName>
</protein>
<dbReference type="InterPro" id="IPR041621">
    <property type="entry name" value="PDH_E1_M"/>
</dbReference>
<dbReference type="SUPFAM" id="SSF52518">
    <property type="entry name" value="Thiamin diphosphate-binding fold (THDP-binding)"/>
    <property type="match status" value="2"/>
</dbReference>